<evidence type="ECO:0000313" key="1">
    <source>
        <dbReference type="EMBL" id="AKC02710.1"/>
    </source>
</evidence>
<sequence>MELNEKELLLVITAMNQMLMDANVIGSPTTKQCEYFENAVRKHFNIEACDFPIDDFDMEIKKVYDKLLKEVGVE</sequence>
<dbReference type="RefSeq" id="YP_009196967.1">
    <property type="nucleotide sequence ID" value="NC_028777.1"/>
</dbReference>
<evidence type="ECO:0000313" key="2">
    <source>
        <dbReference type="Proteomes" id="UP000033016"/>
    </source>
</evidence>
<keyword evidence="2" id="KW-1185">Reference proteome</keyword>
<accession>A0A0E3T7Q2</accession>
<dbReference type="GeneID" id="26661038"/>
<reference evidence="1 2" key="1">
    <citation type="journal article" date="2015" name="Genome Announc.">
        <title>Complete Genome Sequence of Bacillus megaterium Siphophage Stills.</title>
        <authorList>
            <person name="Lee S.S."/>
            <person name="Kongari R.R."/>
            <person name="Hernandez A.C."/>
            <person name="Kuty Everett G.F."/>
        </authorList>
    </citation>
    <scope>NUCLEOTIDE SEQUENCE [LARGE SCALE GENOMIC DNA]</scope>
</reference>
<gene>
    <name evidence="1" type="ORF">CPT_Stills82</name>
</gene>
<organism evidence="1 2">
    <name type="scientific">Bacillus phage Stills</name>
    <dbReference type="NCBI Taxonomy" id="1610833"/>
    <lineage>
        <taxon>Viruses</taxon>
        <taxon>Duplodnaviria</taxon>
        <taxon>Heunggongvirae</taxon>
        <taxon>Uroviricota</taxon>
        <taxon>Caudoviricetes</taxon>
        <taxon>Slashvirus</taxon>
        <taxon>Slashvirus stills</taxon>
    </lineage>
</organism>
<protein>
    <submittedName>
        <fullName evidence="1">Uncharacterized protein</fullName>
    </submittedName>
</protein>
<dbReference type="KEGG" id="vg:26661038"/>
<proteinExistence type="predicted"/>
<dbReference type="Proteomes" id="UP000033016">
    <property type="component" value="Segment"/>
</dbReference>
<dbReference type="EMBL" id="KP696448">
    <property type="protein sequence ID" value="AKC02710.1"/>
    <property type="molecule type" value="Genomic_DNA"/>
</dbReference>
<reference evidence="2" key="2">
    <citation type="submission" date="2015-01" db="EMBL/GenBank/DDBJ databases">
        <title>Complete Genome of Bacillus megaterium Siphophage Stills.</title>
        <authorList>
            <person name="Lee S.S."/>
            <person name="Kongari R.R."/>
            <person name="Hernandez A.C."/>
            <person name="Everett G.F.K."/>
        </authorList>
    </citation>
    <scope>NUCLEOTIDE SEQUENCE [LARGE SCALE GENOMIC DNA]</scope>
</reference>
<name>A0A0E3T7Q2_9CAUD</name>